<feature type="transmembrane region" description="Helical" evidence="6">
    <location>
        <begin position="761"/>
        <end position="792"/>
    </location>
</feature>
<feature type="transmembrane region" description="Helical" evidence="6">
    <location>
        <begin position="812"/>
        <end position="833"/>
    </location>
</feature>
<evidence type="ECO:0000256" key="2">
    <source>
        <dbReference type="ARBA" id="ARBA00022475"/>
    </source>
</evidence>
<evidence type="ECO:0000256" key="5">
    <source>
        <dbReference type="ARBA" id="ARBA00023136"/>
    </source>
</evidence>
<dbReference type="Proteomes" id="UP000189177">
    <property type="component" value="Unassembled WGS sequence"/>
</dbReference>
<evidence type="ECO:0000256" key="1">
    <source>
        <dbReference type="ARBA" id="ARBA00004651"/>
    </source>
</evidence>
<evidence type="ECO:0000259" key="7">
    <source>
        <dbReference type="Pfam" id="PF02687"/>
    </source>
</evidence>
<evidence type="ECO:0000256" key="3">
    <source>
        <dbReference type="ARBA" id="ARBA00022692"/>
    </source>
</evidence>
<feature type="transmembrane region" description="Helical" evidence="6">
    <location>
        <begin position="480"/>
        <end position="501"/>
    </location>
</feature>
<dbReference type="InterPro" id="IPR003838">
    <property type="entry name" value="ABC3_permease_C"/>
</dbReference>
<feature type="domain" description="ABC3 transporter permease C-terminal" evidence="7">
    <location>
        <begin position="723"/>
        <end position="838"/>
    </location>
</feature>
<evidence type="ECO:0000256" key="4">
    <source>
        <dbReference type="ARBA" id="ARBA00022989"/>
    </source>
</evidence>
<protein>
    <submittedName>
        <fullName evidence="9">ABC transporter permease</fullName>
    </submittedName>
</protein>
<dbReference type="Pfam" id="PF02687">
    <property type="entry name" value="FtsX"/>
    <property type="match status" value="2"/>
</dbReference>
<sequence>MNLVWRAWMRDWRRRPLQRVLTLLGVVIAVAVVLAVDLANQSAQRAFDRSMETVAGTATHQVLGPPQGFAEAVYAELRTAGQRETAPVVEGAARLEDGRSIYLLGVDPFAEGPFRGAASDIGAAPVQRLLSEPGTVLPPRQWFAEQDAADGDRVELRAAGGRHAVRVLAADGAGEDDGRVWVTDIATAQVLLGREGRLDRIDLRLEDAEAQRAMERALERAAGAAGVNPEELEIVASGARDQASRELARAFRINLTAMSLLALLIAAFLVYNTQTFSVLRRRELLSSLRLLGVGRGRVVAVVLLEAAVVGLIGTLLGALAGIALAQMLVAQVAQTVTDHFFAAAVTRVTPRPLALLAVLVLGVGVALLAALAPALEAARHAGPSAQGAGGGELRARRRVQRVAAASLILLAAGALVLISALGGLPGAFFGLFLLIAGFVLLLPWALAWVLRGLAVASAGRTLTRIGLRSLERSLSRSGPAVSALTLALAATIAVSVMVGSFRGSVEQWLGQALTSDLYVTPVAPAAARDSARLPQDWAGPLLSESGAESLSTGTTVETGSDPGRVELFVVRPHPDWLEHLPLLQVDGPRGGLADRLAAGEAVLVTEPFAAHHGLQAGETLELMVPGGRRSFAVAGVYRDYGSPRGRVMMPHAAYARDGPAPDGVGSFGLVLPSGADAAAAAERIEAWLAERDPAAVVTRPDTLEEESMAIFDRTFAVTHLLRIITLVVAFIAILGALMALQMERAREFATLRSLGLEPRGVRGLVLLQGGVLGLFAVLAAIPGGLGMGWILIEVINRQAFGWGMDLRWPGREVAGTVFIGLVAALLASLWPAWRMARMRLLPALREVA</sequence>
<feature type="transmembrane region" description="Helical" evidence="6">
    <location>
        <begin position="427"/>
        <end position="450"/>
    </location>
</feature>
<dbReference type="Pfam" id="PF12704">
    <property type="entry name" value="MacB_PCD"/>
    <property type="match status" value="1"/>
</dbReference>
<dbReference type="InterPro" id="IPR025857">
    <property type="entry name" value="MacB_PCD"/>
</dbReference>
<dbReference type="PANTHER" id="PTHR30287:SF2">
    <property type="entry name" value="BLL1001 PROTEIN"/>
    <property type="match status" value="1"/>
</dbReference>
<reference evidence="9 10" key="1">
    <citation type="submission" date="2017-02" db="EMBL/GenBank/DDBJ databases">
        <title>Genomic diversity within the haloalkaliphilic genus Thioalkalivibrio.</title>
        <authorList>
            <person name="Ahn A.-C."/>
            <person name="Meier-Kolthoff J."/>
            <person name="Overmars L."/>
            <person name="Richter M."/>
            <person name="Woyke T."/>
            <person name="Sorokin D.Y."/>
            <person name="Muyzer G."/>
        </authorList>
    </citation>
    <scope>NUCLEOTIDE SEQUENCE [LARGE SCALE GENOMIC DNA]</scope>
    <source>
        <strain evidence="9 10">HL17</strain>
    </source>
</reference>
<dbReference type="PANTHER" id="PTHR30287">
    <property type="entry name" value="MEMBRANE COMPONENT OF PREDICTED ABC SUPERFAMILY METABOLITE UPTAKE TRANSPORTER"/>
    <property type="match status" value="1"/>
</dbReference>
<keyword evidence="4 6" id="KW-1133">Transmembrane helix</keyword>
<name>A0A1V3A126_9GAMM</name>
<evidence type="ECO:0000256" key="6">
    <source>
        <dbReference type="SAM" id="Phobius"/>
    </source>
</evidence>
<keyword evidence="3 6" id="KW-0812">Transmembrane</keyword>
<dbReference type="EMBL" id="MUZR01000007">
    <property type="protein sequence ID" value="OOC11052.1"/>
    <property type="molecule type" value="Genomic_DNA"/>
</dbReference>
<gene>
    <name evidence="9" type="ORF">B1A74_02690</name>
</gene>
<dbReference type="STRING" id="252474.B1A74_02690"/>
<organism evidence="9 10">
    <name type="scientific">Thioalkalivibrio halophilus</name>
    <dbReference type="NCBI Taxonomy" id="252474"/>
    <lineage>
        <taxon>Bacteria</taxon>
        <taxon>Pseudomonadati</taxon>
        <taxon>Pseudomonadota</taxon>
        <taxon>Gammaproteobacteria</taxon>
        <taxon>Chromatiales</taxon>
        <taxon>Ectothiorhodospiraceae</taxon>
        <taxon>Thioalkalivibrio</taxon>
    </lineage>
</organism>
<feature type="transmembrane region" description="Helical" evidence="6">
    <location>
        <begin position="402"/>
        <end position="421"/>
    </location>
</feature>
<proteinExistence type="predicted"/>
<dbReference type="AlphaFoldDB" id="A0A1V3A126"/>
<comment type="subcellular location">
    <subcellularLocation>
        <location evidence="1">Cell membrane</location>
        <topology evidence="1">Multi-pass membrane protein</topology>
    </subcellularLocation>
</comment>
<dbReference type="OrthoDB" id="343744at2"/>
<accession>A0A1V3A126</accession>
<keyword evidence="2" id="KW-1003">Cell membrane</keyword>
<keyword evidence="10" id="KW-1185">Reference proteome</keyword>
<dbReference type="GO" id="GO:0005886">
    <property type="term" value="C:plasma membrane"/>
    <property type="evidence" value="ECO:0007669"/>
    <property type="project" value="UniProtKB-SubCell"/>
</dbReference>
<feature type="transmembrane region" description="Helical" evidence="6">
    <location>
        <begin position="300"/>
        <end position="333"/>
    </location>
</feature>
<comment type="caution">
    <text evidence="9">The sequence shown here is derived from an EMBL/GenBank/DDBJ whole genome shotgun (WGS) entry which is preliminary data.</text>
</comment>
<dbReference type="RefSeq" id="WP_077243687.1">
    <property type="nucleotide sequence ID" value="NZ_MUZR01000007.1"/>
</dbReference>
<dbReference type="InterPro" id="IPR038766">
    <property type="entry name" value="Membrane_comp_ABC_pdt"/>
</dbReference>
<feature type="domain" description="MacB-like periplasmic core" evidence="8">
    <location>
        <begin position="480"/>
        <end position="686"/>
    </location>
</feature>
<evidence type="ECO:0000313" key="10">
    <source>
        <dbReference type="Proteomes" id="UP000189177"/>
    </source>
</evidence>
<keyword evidence="5 6" id="KW-0472">Membrane</keyword>
<evidence type="ECO:0000313" key="9">
    <source>
        <dbReference type="EMBL" id="OOC11052.1"/>
    </source>
</evidence>
<feature type="domain" description="ABC3 transporter permease C-terminal" evidence="7">
    <location>
        <begin position="257"/>
        <end position="380"/>
    </location>
</feature>
<feature type="transmembrane region" description="Helical" evidence="6">
    <location>
        <begin position="353"/>
        <end position="375"/>
    </location>
</feature>
<feature type="transmembrane region" description="Helical" evidence="6">
    <location>
        <begin position="255"/>
        <end position="279"/>
    </location>
</feature>
<evidence type="ECO:0000259" key="8">
    <source>
        <dbReference type="Pfam" id="PF12704"/>
    </source>
</evidence>
<feature type="transmembrane region" description="Helical" evidence="6">
    <location>
        <begin position="720"/>
        <end position="740"/>
    </location>
</feature>